<proteinExistence type="predicted"/>
<dbReference type="Proteomes" id="UP001177003">
    <property type="component" value="Chromosome 1"/>
</dbReference>
<keyword evidence="1" id="KW-0472">Membrane</keyword>
<gene>
    <name evidence="2" type="ORF">LSALG_LOCUS8317</name>
</gene>
<name>A0AA35VA77_LACSI</name>
<keyword evidence="1" id="KW-1133">Transmembrane helix</keyword>
<reference evidence="2" key="1">
    <citation type="submission" date="2023-04" db="EMBL/GenBank/DDBJ databases">
        <authorList>
            <person name="Vijverberg K."/>
            <person name="Xiong W."/>
            <person name="Schranz E."/>
        </authorList>
    </citation>
    <scope>NUCLEOTIDE SEQUENCE</scope>
</reference>
<protein>
    <submittedName>
        <fullName evidence="2">Uncharacterized protein</fullName>
    </submittedName>
</protein>
<evidence type="ECO:0000256" key="1">
    <source>
        <dbReference type="SAM" id="Phobius"/>
    </source>
</evidence>
<accession>A0AA35VA77</accession>
<keyword evidence="1" id="KW-0812">Transmembrane</keyword>
<feature type="transmembrane region" description="Helical" evidence="1">
    <location>
        <begin position="67"/>
        <end position="93"/>
    </location>
</feature>
<evidence type="ECO:0000313" key="3">
    <source>
        <dbReference type="Proteomes" id="UP001177003"/>
    </source>
</evidence>
<dbReference type="EMBL" id="OX465077">
    <property type="protein sequence ID" value="CAI9267860.1"/>
    <property type="molecule type" value="Genomic_DNA"/>
</dbReference>
<dbReference type="AlphaFoldDB" id="A0AA35VA77"/>
<sequence length="136" mass="15611">MVHDASRVEHEELLKYAKHHLSDFPVGTQVEEPKSAELVLFLHLNFMVDGLRRLPGGWLKETFPIRFFTLFITMLLFHMTLLPLEPLVLVYIAESSLQNMRGSLGFVNQVPTSFTFGSSRCTSHIQACRCDFHFCP</sequence>
<keyword evidence="3" id="KW-1185">Reference proteome</keyword>
<organism evidence="2 3">
    <name type="scientific">Lactuca saligna</name>
    <name type="common">Willowleaf lettuce</name>
    <dbReference type="NCBI Taxonomy" id="75948"/>
    <lineage>
        <taxon>Eukaryota</taxon>
        <taxon>Viridiplantae</taxon>
        <taxon>Streptophyta</taxon>
        <taxon>Embryophyta</taxon>
        <taxon>Tracheophyta</taxon>
        <taxon>Spermatophyta</taxon>
        <taxon>Magnoliopsida</taxon>
        <taxon>eudicotyledons</taxon>
        <taxon>Gunneridae</taxon>
        <taxon>Pentapetalae</taxon>
        <taxon>asterids</taxon>
        <taxon>campanulids</taxon>
        <taxon>Asterales</taxon>
        <taxon>Asteraceae</taxon>
        <taxon>Cichorioideae</taxon>
        <taxon>Cichorieae</taxon>
        <taxon>Lactucinae</taxon>
        <taxon>Lactuca</taxon>
    </lineage>
</organism>
<evidence type="ECO:0000313" key="2">
    <source>
        <dbReference type="EMBL" id="CAI9267860.1"/>
    </source>
</evidence>